<feature type="transmembrane region" description="Helical" evidence="1">
    <location>
        <begin position="79"/>
        <end position="95"/>
    </location>
</feature>
<name>A0AA44ZNC3_PSEA5</name>
<evidence type="ECO:0000256" key="1">
    <source>
        <dbReference type="SAM" id="Phobius"/>
    </source>
</evidence>
<proteinExistence type="predicted"/>
<evidence type="ECO:0000313" key="2">
    <source>
        <dbReference type="EMBL" id="PKB29677.1"/>
    </source>
</evidence>
<feature type="transmembrane region" description="Helical" evidence="1">
    <location>
        <begin position="45"/>
        <end position="72"/>
    </location>
</feature>
<keyword evidence="1" id="KW-0812">Transmembrane</keyword>
<reference evidence="2 3" key="1">
    <citation type="submission" date="2017-11" db="EMBL/GenBank/DDBJ databases">
        <title>Sequencing the genomes of 1000 actinobacteria strains.</title>
        <authorList>
            <person name="Klenk H.-P."/>
        </authorList>
    </citation>
    <scope>NUCLEOTIDE SEQUENCE [LARGE SCALE GENOMIC DNA]</scope>
    <source>
        <strain evidence="2 3">DSM 44104</strain>
    </source>
</reference>
<dbReference type="InterPro" id="IPR046096">
    <property type="entry name" value="DUF6114"/>
</dbReference>
<gene>
    <name evidence="2" type="ORF">ATL51_1315</name>
</gene>
<dbReference type="AlphaFoldDB" id="A0AA44ZNC3"/>
<protein>
    <submittedName>
        <fullName evidence="2">Uncharacterized protein</fullName>
    </submittedName>
</protein>
<feature type="transmembrane region" description="Helical" evidence="1">
    <location>
        <begin position="20"/>
        <end position="39"/>
    </location>
</feature>
<evidence type="ECO:0000313" key="3">
    <source>
        <dbReference type="Proteomes" id="UP000232453"/>
    </source>
</evidence>
<dbReference type="Proteomes" id="UP000232453">
    <property type="component" value="Unassembled WGS sequence"/>
</dbReference>
<keyword evidence="1" id="KW-0472">Membrane</keyword>
<comment type="caution">
    <text evidence="2">The sequence shown here is derived from an EMBL/GenBank/DDBJ whole genome shotgun (WGS) entry which is preliminary data.</text>
</comment>
<accession>A0AA44ZNC3</accession>
<organism evidence="2 3">
    <name type="scientific">Pseudonocardia alni</name>
    <name type="common">Amycolata alni</name>
    <dbReference type="NCBI Taxonomy" id="33907"/>
    <lineage>
        <taxon>Bacteria</taxon>
        <taxon>Bacillati</taxon>
        <taxon>Actinomycetota</taxon>
        <taxon>Actinomycetes</taxon>
        <taxon>Pseudonocardiales</taxon>
        <taxon>Pseudonocardiaceae</taxon>
        <taxon>Pseudonocardia</taxon>
    </lineage>
</organism>
<keyword evidence="1" id="KW-1133">Transmembrane helix</keyword>
<dbReference type="Pfam" id="PF19609">
    <property type="entry name" value="DUF6114"/>
    <property type="match status" value="1"/>
</dbReference>
<sequence>MSATDTRWRFRRWRYGRPFWAGALLLTSALVFVAVPFATLRVGDLVVSLATPGGSAAVLVAAVLACCGGALWAGPSTRVPCGIVAMVAALVGVATTNLGGLVIGSVLGVLGGAAALAWTADRGPRAR</sequence>
<dbReference type="RefSeq" id="WP_157818249.1">
    <property type="nucleotide sequence ID" value="NZ_JBICSI010000011.1"/>
</dbReference>
<dbReference type="EMBL" id="PHUJ01000003">
    <property type="protein sequence ID" value="PKB29677.1"/>
    <property type="molecule type" value="Genomic_DNA"/>
</dbReference>